<dbReference type="EMBL" id="CM043789">
    <property type="protein sequence ID" value="KAI4827293.1"/>
    <property type="molecule type" value="Genomic_DNA"/>
</dbReference>
<protein>
    <submittedName>
        <fullName evidence="1">Uncharacterized protein</fullName>
    </submittedName>
</protein>
<sequence>MERASSFTRKAMARQHKGEVMIAGEQLRLRLHDGKLIKDRRYHLRTYPNCFVAQELIDWLDDGTFPFNTEVKIFMRGQQLFEHLIGDKDSILQLRVEHGVTYQRSFPGCQLINWLLQNKEAESRRQALDMCRILQEHGIIQHVAKKYDFFDSGLLYQFCINFRRKRHLSELLRESEEDNEDVVILTQEDNHLESPFVLHKSDPQEGSSAFQSVGSGTYLEQGTSGCRGSLNSSQLHSAGFPPFVQLNSTSVIGDDLAWGFVVRGMAPCYMQAVDPGSPAAAAGVKVRQFLCQVNGQCVLYLDYRTVSRMVMTGPRTVVLEVMEPLE</sequence>
<dbReference type="Proteomes" id="UP001057452">
    <property type="component" value="Chromosome 5"/>
</dbReference>
<gene>
    <name evidence="1" type="ORF">KUCAC02_030698</name>
</gene>
<evidence type="ECO:0000313" key="2">
    <source>
        <dbReference type="Proteomes" id="UP001057452"/>
    </source>
</evidence>
<proteinExistence type="predicted"/>
<keyword evidence="2" id="KW-1185">Reference proteome</keyword>
<comment type="caution">
    <text evidence="1">The sequence shown here is derived from an EMBL/GenBank/DDBJ whole genome shotgun (WGS) entry which is preliminary data.</text>
</comment>
<evidence type="ECO:0000313" key="1">
    <source>
        <dbReference type="EMBL" id="KAI4827293.1"/>
    </source>
</evidence>
<accession>A0ACB9XLQ8</accession>
<reference evidence="1" key="1">
    <citation type="submission" date="2022-05" db="EMBL/GenBank/DDBJ databases">
        <title>Chromosome-level genome of Chaenocephalus aceratus.</title>
        <authorList>
            <person name="Park H."/>
        </authorList>
    </citation>
    <scope>NUCLEOTIDE SEQUENCE</scope>
    <source>
        <strain evidence="1">KU_202001</strain>
    </source>
</reference>
<name>A0ACB9XLQ8_CHAAC</name>
<organism evidence="1 2">
    <name type="scientific">Chaenocephalus aceratus</name>
    <name type="common">Blackfin icefish</name>
    <name type="synonym">Chaenichthys aceratus</name>
    <dbReference type="NCBI Taxonomy" id="36190"/>
    <lineage>
        <taxon>Eukaryota</taxon>
        <taxon>Metazoa</taxon>
        <taxon>Chordata</taxon>
        <taxon>Craniata</taxon>
        <taxon>Vertebrata</taxon>
        <taxon>Euteleostomi</taxon>
        <taxon>Actinopterygii</taxon>
        <taxon>Neopterygii</taxon>
        <taxon>Teleostei</taxon>
        <taxon>Neoteleostei</taxon>
        <taxon>Acanthomorphata</taxon>
        <taxon>Eupercaria</taxon>
        <taxon>Perciformes</taxon>
        <taxon>Notothenioidei</taxon>
        <taxon>Channichthyidae</taxon>
        <taxon>Chaenocephalus</taxon>
    </lineage>
</organism>